<protein>
    <recommendedName>
        <fullName evidence="3">Tick transposon</fullName>
    </recommendedName>
</protein>
<reference evidence="1 2" key="1">
    <citation type="journal article" date="2020" name="Cell">
        <title>Large-Scale Comparative Analyses of Tick Genomes Elucidate Their Genetic Diversity and Vector Capacities.</title>
        <authorList>
            <consortium name="Tick Genome and Microbiome Consortium (TIGMIC)"/>
            <person name="Jia N."/>
            <person name="Wang J."/>
            <person name="Shi W."/>
            <person name="Du L."/>
            <person name="Sun Y."/>
            <person name="Zhan W."/>
            <person name="Jiang J.F."/>
            <person name="Wang Q."/>
            <person name="Zhang B."/>
            <person name="Ji P."/>
            <person name="Bell-Sakyi L."/>
            <person name="Cui X.M."/>
            <person name="Yuan T.T."/>
            <person name="Jiang B.G."/>
            <person name="Yang W.F."/>
            <person name="Lam T.T."/>
            <person name="Chang Q.C."/>
            <person name="Ding S.J."/>
            <person name="Wang X.J."/>
            <person name="Zhu J.G."/>
            <person name="Ruan X.D."/>
            <person name="Zhao L."/>
            <person name="Wei J.T."/>
            <person name="Ye R.Z."/>
            <person name="Que T.C."/>
            <person name="Du C.H."/>
            <person name="Zhou Y.H."/>
            <person name="Cheng J.X."/>
            <person name="Dai P.F."/>
            <person name="Guo W.B."/>
            <person name="Han X.H."/>
            <person name="Huang E.J."/>
            <person name="Li L.F."/>
            <person name="Wei W."/>
            <person name="Gao Y.C."/>
            <person name="Liu J.Z."/>
            <person name="Shao H.Z."/>
            <person name="Wang X."/>
            <person name="Wang C.C."/>
            <person name="Yang T.C."/>
            <person name="Huo Q.B."/>
            <person name="Li W."/>
            <person name="Chen H.Y."/>
            <person name="Chen S.E."/>
            <person name="Zhou L.G."/>
            <person name="Ni X.B."/>
            <person name="Tian J.H."/>
            <person name="Sheng Y."/>
            <person name="Liu T."/>
            <person name="Pan Y.S."/>
            <person name="Xia L.Y."/>
            <person name="Li J."/>
            <person name="Zhao F."/>
            <person name="Cao W.C."/>
        </authorList>
    </citation>
    <scope>NUCLEOTIDE SEQUENCE [LARGE SCALE GENOMIC DNA]</scope>
    <source>
        <strain evidence="1">HaeL-2018</strain>
    </source>
</reference>
<dbReference type="OrthoDB" id="6512222at2759"/>
<dbReference type="OMA" id="MERTEQA"/>
<dbReference type="PANTHER" id="PTHR33198">
    <property type="entry name" value="ANK_REP_REGION DOMAIN-CONTAINING PROTEIN-RELATED"/>
    <property type="match status" value="1"/>
</dbReference>
<proteinExistence type="predicted"/>
<sequence length="168" mass="18861">MPSFDNLEPFEGGGDDWNCYVDRLEEFFLADDVAPQKRTSVFISCCGQNTYALLRNSVKPAKPSDKKLDEILVVLESHYCPKRSAVVKRFRFNSCVRAEGESVSNFMAALKSLSEHCNFGTEIGNMLRDRIVCGINNADVQTRLLEKPDLTFDDAVQTALAIEAEKRT</sequence>
<keyword evidence="2" id="KW-1185">Reference proteome</keyword>
<comment type="caution">
    <text evidence="1">The sequence shown here is derived from an EMBL/GenBank/DDBJ whole genome shotgun (WGS) entry which is preliminary data.</text>
</comment>
<dbReference type="VEuPathDB" id="VectorBase:HLOH_060407"/>
<dbReference type="EMBL" id="JABSTR010000004">
    <property type="protein sequence ID" value="KAH9366016.1"/>
    <property type="molecule type" value="Genomic_DNA"/>
</dbReference>
<dbReference type="AlphaFoldDB" id="A0A9J6FUL8"/>
<evidence type="ECO:0000313" key="1">
    <source>
        <dbReference type="EMBL" id="KAH9366016.1"/>
    </source>
</evidence>
<accession>A0A9J6FUL8</accession>
<evidence type="ECO:0008006" key="3">
    <source>
        <dbReference type="Google" id="ProtNLM"/>
    </source>
</evidence>
<evidence type="ECO:0000313" key="2">
    <source>
        <dbReference type="Proteomes" id="UP000821853"/>
    </source>
</evidence>
<gene>
    <name evidence="1" type="ORF">HPB48_016132</name>
</gene>
<organism evidence="1 2">
    <name type="scientific">Haemaphysalis longicornis</name>
    <name type="common">Bush tick</name>
    <dbReference type="NCBI Taxonomy" id="44386"/>
    <lineage>
        <taxon>Eukaryota</taxon>
        <taxon>Metazoa</taxon>
        <taxon>Ecdysozoa</taxon>
        <taxon>Arthropoda</taxon>
        <taxon>Chelicerata</taxon>
        <taxon>Arachnida</taxon>
        <taxon>Acari</taxon>
        <taxon>Parasitiformes</taxon>
        <taxon>Ixodida</taxon>
        <taxon>Ixodoidea</taxon>
        <taxon>Ixodidae</taxon>
        <taxon>Haemaphysalinae</taxon>
        <taxon>Haemaphysalis</taxon>
    </lineage>
</organism>
<dbReference type="PANTHER" id="PTHR33198:SF19">
    <property type="entry name" value="CCHC-TYPE DOMAIN-CONTAINING PROTEIN"/>
    <property type="match status" value="1"/>
</dbReference>
<dbReference type="Proteomes" id="UP000821853">
    <property type="component" value="Chromosome 2"/>
</dbReference>
<name>A0A9J6FUL8_HAELO</name>